<name>A0A382C1L1_9ZZZZ</name>
<protein>
    <submittedName>
        <fullName evidence="2">Uncharacterized protein</fullName>
    </submittedName>
</protein>
<gene>
    <name evidence="2" type="ORF">METZ01_LOCUS172802</name>
</gene>
<evidence type="ECO:0000313" key="2">
    <source>
        <dbReference type="EMBL" id="SVB19948.1"/>
    </source>
</evidence>
<organism evidence="2">
    <name type="scientific">marine metagenome</name>
    <dbReference type="NCBI Taxonomy" id="408172"/>
    <lineage>
        <taxon>unclassified sequences</taxon>
        <taxon>metagenomes</taxon>
        <taxon>ecological metagenomes</taxon>
    </lineage>
</organism>
<accession>A0A382C1L1</accession>
<feature type="region of interest" description="Disordered" evidence="1">
    <location>
        <begin position="1"/>
        <end position="48"/>
    </location>
</feature>
<feature type="compositionally biased region" description="Basic residues" evidence="1">
    <location>
        <begin position="1"/>
        <end position="13"/>
    </location>
</feature>
<dbReference type="EMBL" id="UINC01032383">
    <property type="protein sequence ID" value="SVB19948.1"/>
    <property type="molecule type" value="Genomic_DNA"/>
</dbReference>
<dbReference type="AlphaFoldDB" id="A0A382C1L1"/>
<sequence length="48" mass="5894">MKFQQKPHKKTKDKKSFIENLREEEQKKMDRLIKTNEKENEDGNSEEK</sequence>
<reference evidence="2" key="1">
    <citation type="submission" date="2018-05" db="EMBL/GenBank/DDBJ databases">
        <authorList>
            <person name="Lanie J.A."/>
            <person name="Ng W.-L."/>
            <person name="Kazmierczak K.M."/>
            <person name="Andrzejewski T.M."/>
            <person name="Davidsen T.M."/>
            <person name="Wayne K.J."/>
            <person name="Tettelin H."/>
            <person name="Glass J.I."/>
            <person name="Rusch D."/>
            <person name="Podicherti R."/>
            <person name="Tsui H.-C.T."/>
            <person name="Winkler M.E."/>
        </authorList>
    </citation>
    <scope>NUCLEOTIDE SEQUENCE</scope>
</reference>
<evidence type="ECO:0000256" key="1">
    <source>
        <dbReference type="SAM" id="MobiDB-lite"/>
    </source>
</evidence>
<feature type="compositionally biased region" description="Basic and acidic residues" evidence="1">
    <location>
        <begin position="14"/>
        <end position="38"/>
    </location>
</feature>
<proteinExistence type="predicted"/>
<feature type="compositionally biased region" description="Acidic residues" evidence="1">
    <location>
        <begin position="39"/>
        <end position="48"/>
    </location>
</feature>